<keyword evidence="5 8" id="KW-1133">Transmembrane helix</keyword>
<feature type="transmembrane region" description="Helical" evidence="8">
    <location>
        <begin position="18"/>
        <end position="35"/>
    </location>
</feature>
<dbReference type="InterPro" id="IPR050360">
    <property type="entry name" value="MFS_Sugar_Transporters"/>
</dbReference>
<dbReference type="Proteomes" id="UP001316803">
    <property type="component" value="Unassembled WGS sequence"/>
</dbReference>
<dbReference type="NCBIfam" id="TIGR00879">
    <property type="entry name" value="SP"/>
    <property type="match status" value="1"/>
</dbReference>
<feature type="transmembrane region" description="Helical" evidence="8">
    <location>
        <begin position="299"/>
        <end position="319"/>
    </location>
</feature>
<comment type="subcellular location">
    <subcellularLocation>
        <location evidence="1">Membrane</location>
        <topology evidence="1">Multi-pass membrane protein</topology>
    </subcellularLocation>
</comment>
<evidence type="ECO:0000256" key="1">
    <source>
        <dbReference type="ARBA" id="ARBA00004141"/>
    </source>
</evidence>
<dbReference type="AlphaFoldDB" id="A0AAN8IMS7"/>
<evidence type="ECO:0000313" key="10">
    <source>
        <dbReference type="EMBL" id="KAK5953512.1"/>
    </source>
</evidence>
<feature type="transmembrane region" description="Helical" evidence="8">
    <location>
        <begin position="392"/>
        <end position="416"/>
    </location>
</feature>
<reference evidence="10 11" key="1">
    <citation type="submission" date="2022-12" db="EMBL/GenBank/DDBJ databases">
        <title>Genomic features and morphological characterization of a novel Knufia sp. strain isolated from spacecraft assembly facility.</title>
        <authorList>
            <person name="Teixeira M."/>
            <person name="Chander A.M."/>
            <person name="Stajich J.E."/>
            <person name="Venkateswaran K."/>
        </authorList>
    </citation>
    <scope>NUCLEOTIDE SEQUENCE [LARGE SCALE GENOMIC DNA]</scope>
    <source>
        <strain evidence="10 11">FJI-L2-BK-P2</strain>
    </source>
</reference>
<dbReference type="PRINTS" id="PR00171">
    <property type="entry name" value="SUGRTRNSPORT"/>
</dbReference>
<dbReference type="GO" id="GO:0005351">
    <property type="term" value="F:carbohydrate:proton symporter activity"/>
    <property type="evidence" value="ECO:0007669"/>
    <property type="project" value="TreeGrafter"/>
</dbReference>
<gene>
    <name evidence="10" type="ORF">OHC33_005456</name>
</gene>
<keyword evidence="3 7" id="KW-0813">Transport</keyword>
<feature type="transmembrane region" description="Helical" evidence="8">
    <location>
        <begin position="352"/>
        <end position="372"/>
    </location>
</feature>
<protein>
    <recommendedName>
        <fullName evidence="9">Major facilitator superfamily (MFS) profile domain-containing protein</fullName>
    </recommendedName>
</protein>
<evidence type="ECO:0000256" key="3">
    <source>
        <dbReference type="ARBA" id="ARBA00022448"/>
    </source>
</evidence>
<organism evidence="10 11">
    <name type="scientific">Knufia fluminis</name>
    <dbReference type="NCBI Taxonomy" id="191047"/>
    <lineage>
        <taxon>Eukaryota</taxon>
        <taxon>Fungi</taxon>
        <taxon>Dikarya</taxon>
        <taxon>Ascomycota</taxon>
        <taxon>Pezizomycotina</taxon>
        <taxon>Eurotiomycetes</taxon>
        <taxon>Chaetothyriomycetidae</taxon>
        <taxon>Chaetothyriales</taxon>
        <taxon>Trichomeriaceae</taxon>
        <taxon>Knufia</taxon>
    </lineage>
</organism>
<evidence type="ECO:0000256" key="5">
    <source>
        <dbReference type="ARBA" id="ARBA00022989"/>
    </source>
</evidence>
<feature type="transmembrane region" description="Helical" evidence="8">
    <location>
        <begin position="460"/>
        <end position="478"/>
    </location>
</feature>
<dbReference type="InterPro" id="IPR005829">
    <property type="entry name" value="Sugar_transporter_CS"/>
</dbReference>
<dbReference type="GO" id="GO:0016020">
    <property type="term" value="C:membrane"/>
    <property type="evidence" value="ECO:0007669"/>
    <property type="project" value="UniProtKB-SubCell"/>
</dbReference>
<dbReference type="Pfam" id="PF00083">
    <property type="entry name" value="Sugar_tr"/>
    <property type="match status" value="1"/>
</dbReference>
<comment type="similarity">
    <text evidence="2 7">Belongs to the major facilitator superfamily. Sugar transporter (TC 2.A.1.1) family.</text>
</comment>
<keyword evidence="11" id="KW-1185">Reference proteome</keyword>
<dbReference type="InterPro" id="IPR036259">
    <property type="entry name" value="MFS_trans_sf"/>
</dbReference>
<dbReference type="InterPro" id="IPR003663">
    <property type="entry name" value="Sugar/inositol_transpt"/>
</dbReference>
<sequence>MHQNSKYMVASRPQKRSLLIAVNILAGMSIFFFGYDQGVMGGVNSSRDYIDRMKFGHVLEDGTPVVTNGLLQGGIMCVYYLGTLIGCLSGGAFGDRFGRIKTIAMGATVATFGAALQCSAMNANWMIVSRLITGFGTGALNAIVPTYASEIADHKSRGQFIAIEFTLNIFGVVVAYWLGYGLSFIDNGDSPVRWRFAIAFQIVPLLGLLAVCWFFPESPRWLCKVGRDDEALYVLQRVRGVDEGIAASELKDIQNVVAMEKEESHNITYLHMFFGIGSGNLHIGRRTHLCIAIQIMQSWTGISGVTMYGPQIFAIAGFGASKTQWLSGLNNIIYMFSTLICVFTLDRIGRRWTLYWGSVGQGIAMFLVGGFSRLGLNAETSGNGGVASKYGAAAAAMVILYTFVFGATWLTVPWLYPAEIFPIRCRAMGNAWGVVGWSIGCGSLTLLLPEMVKGINEKMMYVFGAVNVLSIPIIYALYPESNQRTLEEMDFLFSANKPWAWEAEKQFKLLKEQSASLVRAGSLSVESGHDAEKGATHVDSVSTERV</sequence>
<evidence type="ECO:0000256" key="7">
    <source>
        <dbReference type="RuleBase" id="RU003346"/>
    </source>
</evidence>
<feature type="transmembrane region" description="Helical" evidence="8">
    <location>
        <begin position="70"/>
        <end position="91"/>
    </location>
</feature>
<dbReference type="InterPro" id="IPR005828">
    <property type="entry name" value="MFS_sugar_transport-like"/>
</dbReference>
<feature type="transmembrane region" description="Helical" evidence="8">
    <location>
        <begin position="428"/>
        <end position="448"/>
    </location>
</feature>
<dbReference type="PANTHER" id="PTHR48022:SF78">
    <property type="entry name" value="MONOSACCHARIDE TRANSPORTER, PUTATIVE (AFU_ORTHOLOGUE AFUA_2G02110)-RELATED"/>
    <property type="match status" value="1"/>
</dbReference>
<dbReference type="PROSITE" id="PS50850">
    <property type="entry name" value="MFS"/>
    <property type="match status" value="1"/>
</dbReference>
<accession>A0AAN8IMS7</accession>
<dbReference type="InterPro" id="IPR020846">
    <property type="entry name" value="MFS_dom"/>
</dbReference>
<dbReference type="PROSITE" id="PS00217">
    <property type="entry name" value="SUGAR_TRANSPORT_2"/>
    <property type="match status" value="1"/>
</dbReference>
<feature type="domain" description="Major facilitator superfamily (MFS) profile" evidence="9">
    <location>
        <begin position="22"/>
        <end position="482"/>
    </location>
</feature>
<name>A0AAN8IMS7_9EURO</name>
<evidence type="ECO:0000256" key="6">
    <source>
        <dbReference type="ARBA" id="ARBA00023136"/>
    </source>
</evidence>
<dbReference type="EMBL" id="JAKLMC020000011">
    <property type="protein sequence ID" value="KAK5953512.1"/>
    <property type="molecule type" value="Genomic_DNA"/>
</dbReference>
<proteinExistence type="inferred from homology"/>
<dbReference type="SUPFAM" id="SSF103473">
    <property type="entry name" value="MFS general substrate transporter"/>
    <property type="match status" value="1"/>
</dbReference>
<dbReference type="Gene3D" id="1.20.1250.20">
    <property type="entry name" value="MFS general substrate transporter like domains"/>
    <property type="match status" value="1"/>
</dbReference>
<dbReference type="PANTHER" id="PTHR48022">
    <property type="entry name" value="PLASTIDIC GLUCOSE TRANSPORTER 4"/>
    <property type="match status" value="1"/>
</dbReference>
<feature type="transmembrane region" description="Helical" evidence="8">
    <location>
        <begin position="325"/>
        <end position="345"/>
    </location>
</feature>
<dbReference type="FunFam" id="1.20.1250.20:FF:000090">
    <property type="entry name" value="MFS sugar transporter, putative"/>
    <property type="match status" value="1"/>
</dbReference>
<evidence type="ECO:0000259" key="9">
    <source>
        <dbReference type="PROSITE" id="PS50850"/>
    </source>
</evidence>
<comment type="caution">
    <text evidence="10">The sequence shown here is derived from an EMBL/GenBank/DDBJ whole genome shotgun (WGS) entry which is preliminary data.</text>
</comment>
<feature type="transmembrane region" description="Helical" evidence="8">
    <location>
        <begin position="131"/>
        <end position="148"/>
    </location>
</feature>
<feature type="transmembrane region" description="Helical" evidence="8">
    <location>
        <begin position="194"/>
        <end position="215"/>
    </location>
</feature>
<keyword evidence="4 8" id="KW-0812">Transmembrane</keyword>
<evidence type="ECO:0000256" key="2">
    <source>
        <dbReference type="ARBA" id="ARBA00010992"/>
    </source>
</evidence>
<evidence type="ECO:0000256" key="8">
    <source>
        <dbReference type="SAM" id="Phobius"/>
    </source>
</evidence>
<evidence type="ECO:0000313" key="11">
    <source>
        <dbReference type="Proteomes" id="UP001316803"/>
    </source>
</evidence>
<keyword evidence="6 8" id="KW-0472">Membrane</keyword>
<feature type="transmembrane region" description="Helical" evidence="8">
    <location>
        <begin position="160"/>
        <end position="182"/>
    </location>
</feature>
<evidence type="ECO:0000256" key="4">
    <source>
        <dbReference type="ARBA" id="ARBA00022692"/>
    </source>
</evidence>